<dbReference type="Proteomes" id="UP000294980">
    <property type="component" value="Unassembled WGS sequence"/>
</dbReference>
<dbReference type="FunFam" id="3.40.50.2000:FF:000032">
    <property type="entry name" value="3-deoxy-D-manno-octulosonic acid transferase"/>
    <property type="match status" value="1"/>
</dbReference>
<evidence type="ECO:0000256" key="7">
    <source>
        <dbReference type="ARBA" id="ARBA00022968"/>
    </source>
</evidence>
<evidence type="ECO:0000256" key="1">
    <source>
        <dbReference type="ARBA" id="ARBA00004388"/>
    </source>
</evidence>
<evidence type="ECO:0000313" key="14">
    <source>
        <dbReference type="EMBL" id="TCO73213.1"/>
    </source>
</evidence>
<evidence type="ECO:0000256" key="5">
    <source>
        <dbReference type="ARBA" id="ARBA00019077"/>
    </source>
</evidence>
<dbReference type="GO" id="GO:0043842">
    <property type="term" value="F:Kdo transferase activity"/>
    <property type="evidence" value="ECO:0007669"/>
    <property type="project" value="UniProtKB-EC"/>
</dbReference>
<evidence type="ECO:0000256" key="3">
    <source>
        <dbReference type="ARBA" id="ARBA00006380"/>
    </source>
</evidence>
<dbReference type="Pfam" id="PF04413">
    <property type="entry name" value="Glycos_transf_N"/>
    <property type="match status" value="1"/>
</dbReference>
<dbReference type="InterPro" id="IPR039901">
    <property type="entry name" value="Kdotransferase"/>
</dbReference>
<evidence type="ECO:0000259" key="13">
    <source>
        <dbReference type="Pfam" id="PF04413"/>
    </source>
</evidence>
<evidence type="ECO:0000313" key="15">
    <source>
        <dbReference type="Proteomes" id="UP000294980"/>
    </source>
</evidence>
<dbReference type="EMBL" id="SLWX01000016">
    <property type="protein sequence ID" value="TCO73213.1"/>
    <property type="molecule type" value="Genomic_DNA"/>
</dbReference>
<protein>
    <recommendedName>
        <fullName evidence="5 12">3-deoxy-D-manno-octulosonic acid transferase</fullName>
        <shortName evidence="12">Kdo transferase</shortName>
        <ecNumber evidence="4 12">2.4.99.12</ecNumber>
    </recommendedName>
    <alternativeName>
        <fullName evidence="8 12">Lipid IV(A) 3-deoxy-D-manno-octulosonic acid transferase</fullName>
    </alternativeName>
</protein>
<dbReference type="PANTHER" id="PTHR42755">
    <property type="entry name" value="3-DEOXY-MANNO-OCTULOSONATE CYTIDYLYLTRANSFERASE"/>
    <property type="match status" value="1"/>
</dbReference>
<accession>A0A4R2KHW9</accession>
<dbReference type="Gene3D" id="3.40.50.11720">
    <property type="entry name" value="3-Deoxy-D-manno-octulosonic-acid transferase, N-terminal domain"/>
    <property type="match status" value="1"/>
</dbReference>
<dbReference type="GO" id="GO:0009244">
    <property type="term" value="P:lipopolysaccharide core region biosynthetic process"/>
    <property type="evidence" value="ECO:0007669"/>
    <property type="project" value="UniProtKB-UniRule"/>
</dbReference>
<feature type="active site" description="Proton acceptor" evidence="10">
    <location>
        <position position="66"/>
    </location>
</feature>
<keyword evidence="12" id="KW-0472">Membrane</keyword>
<dbReference type="RefSeq" id="WP_117319137.1">
    <property type="nucleotide sequence ID" value="NZ_QQSW01000020.1"/>
</dbReference>
<dbReference type="OrthoDB" id="9789797at2"/>
<organism evidence="14 15">
    <name type="scientific">Chromatocurvus halotolerans</name>
    <dbReference type="NCBI Taxonomy" id="1132028"/>
    <lineage>
        <taxon>Bacteria</taxon>
        <taxon>Pseudomonadati</taxon>
        <taxon>Pseudomonadota</taxon>
        <taxon>Gammaproteobacteria</taxon>
        <taxon>Cellvibrionales</taxon>
        <taxon>Halieaceae</taxon>
        <taxon>Chromatocurvus</taxon>
    </lineage>
</organism>
<dbReference type="GO" id="GO:0009245">
    <property type="term" value="P:lipid A biosynthetic process"/>
    <property type="evidence" value="ECO:0007669"/>
    <property type="project" value="TreeGrafter"/>
</dbReference>
<evidence type="ECO:0000256" key="6">
    <source>
        <dbReference type="ARBA" id="ARBA00022679"/>
    </source>
</evidence>
<dbReference type="InterPro" id="IPR007507">
    <property type="entry name" value="Glycos_transf_N"/>
</dbReference>
<dbReference type="GO" id="GO:0005886">
    <property type="term" value="C:plasma membrane"/>
    <property type="evidence" value="ECO:0007669"/>
    <property type="project" value="UniProtKB-SubCell"/>
</dbReference>
<evidence type="ECO:0000256" key="11">
    <source>
        <dbReference type="PIRSR" id="PIRSR639901-2"/>
    </source>
</evidence>
<comment type="catalytic activity">
    <reaction evidence="9 12">
        <text>lipid IVA (E. coli) + CMP-3-deoxy-beta-D-manno-octulosonate = alpha-Kdo-(2-&gt;6)-lipid IVA (E. coli) + CMP + H(+)</text>
        <dbReference type="Rhea" id="RHEA:28066"/>
        <dbReference type="ChEBI" id="CHEBI:15378"/>
        <dbReference type="ChEBI" id="CHEBI:58603"/>
        <dbReference type="ChEBI" id="CHEBI:60364"/>
        <dbReference type="ChEBI" id="CHEBI:60377"/>
        <dbReference type="ChEBI" id="CHEBI:85987"/>
        <dbReference type="EC" id="2.4.99.12"/>
    </reaction>
</comment>
<comment type="caution">
    <text evidence="14">The sequence shown here is derived from an EMBL/GenBank/DDBJ whole genome shotgun (WGS) entry which is preliminary data.</text>
</comment>
<comment type="subcellular location">
    <subcellularLocation>
        <location evidence="1">Cell inner membrane</location>
        <topology evidence="1">Single-pass membrane protein</topology>
        <orientation evidence="1">Cytoplasmic side</orientation>
    </subcellularLocation>
    <subcellularLocation>
        <location evidence="12">Cell membrane</location>
    </subcellularLocation>
</comment>
<evidence type="ECO:0000256" key="12">
    <source>
        <dbReference type="RuleBase" id="RU365103"/>
    </source>
</evidence>
<keyword evidence="7" id="KW-0735">Signal-anchor</keyword>
<name>A0A4R2KHW9_9GAMM</name>
<evidence type="ECO:0000256" key="2">
    <source>
        <dbReference type="ARBA" id="ARBA00004713"/>
    </source>
</evidence>
<feature type="site" description="Transition state stabilizer" evidence="11">
    <location>
        <position position="136"/>
    </location>
</feature>
<reference evidence="14 15" key="1">
    <citation type="submission" date="2019-03" db="EMBL/GenBank/DDBJ databases">
        <title>Genomic Encyclopedia of Type Strains, Phase IV (KMG-IV): sequencing the most valuable type-strain genomes for metagenomic binning, comparative biology and taxonomic classification.</title>
        <authorList>
            <person name="Goeker M."/>
        </authorList>
    </citation>
    <scope>NUCLEOTIDE SEQUENCE [LARGE SCALE GENOMIC DNA]</scope>
    <source>
        <strain evidence="14 15">DSM 23344</strain>
    </source>
</reference>
<evidence type="ECO:0000256" key="9">
    <source>
        <dbReference type="ARBA" id="ARBA00049183"/>
    </source>
</evidence>
<dbReference type="NCBIfam" id="NF004388">
    <property type="entry name" value="PRK05749.1-4"/>
    <property type="match status" value="1"/>
</dbReference>
<feature type="domain" description="3-deoxy-D-manno-octulosonic-acid transferase N-terminal" evidence="13">
    <location>
        <begin position="33"/>
        <end position="216"/>
    </location>
</feature>
<comment type="similarity">
    <text evidence="3">Belongs to the glycosyltransferase group 1 family. Glycosyltransferase 30 subfamily.</text>
</comment>
<dbReference type="EC" id="2.4.99.12" evidence="4 12"/>
<feature type="site" description="Transition state stabilizer" evidence="11">
    <location>
        <position position="214"/>
    </location>
</feature>
<keyword evidence="7" id="KW-0812">Transmembrane</keyword>
<keyword evidence="12" id="KW-0448">Lipopolysaccharide biosynthesis</keyword>
<keyword evidence="15" id="KW-1185">Reference proteome</keyword>
<evidence type="ECO:0000256" key="8">
    <source>
        <dbReference type="ARBA" id="ARBA00031445"/>
    </source>
</evidence>
<dbReference type="Gene3D" id="3.40.50.2000">
    <property type="entry name" value="Glycogen Phosphorylase B"/>
    <property type="match status" value="1"/>
</dbReference>
<evidence type="ECO:0000256" key="4">
    <source>
        <dbReference type="ARBA" id="ARBA00012621"/>
    </source>
</evidence>
<gene>
    <name evidence="14" type="ORF">EV688_11649</name>
</gene>
<keyword evidence="12" id="KW-1003">Cell membrane</keyword>
<dbReference type="SUPFAM" id="SSF53756">
    <property type="entry name" value="UDP-Glycosyltransferase/glycogen phosphorylase"/>
    <property type="match status" value="1"/>
</dbReference>
<dbReference type="FunFam" id="3.40.50.11720:FF:000001">
    <property type="entry name" value="3-deoxy-D-manno-octulosonic acid transferase"/>
    <property type="match status" value="1"/>
</dbReference>
<dbReference type="PANTHER" id="PTHR42755:SF1">
    <property type="entry name" value="3-DEOXY-D-MANNO-OCTULOSONIC ACID TRANSFERASE, MITOCHONDRIAL-RELATED"/>
    <property type="match status" value="1"/>
</dbReference>
<dbReference type="InterPro" id="IPR038107">
    <property type="entry name" value="Glycos_transf_N_sf"/>
</dbReference>
<dbReference type="AlphaFoldDB" id="A0A4R2KHW9"/>
<proteinExistence type="inferred from homology"/>
<evidence type="ECO:0000256" key="10">
    <source>
        <dbReference type="PIRSR" id="PIRSR639901-1"/>
    </source>
</evidence>
<sequence>MRLVYSTVFRLLLPLVFLRLLWRSRATPAYRRRWGERLGLAPGNESRAARPDPGPVLWLHAVSLGETLAARPLVEFLLAEYSGTPVLVTTTTPTGSHQVRALFGERVLHVYAPLDTPGAVGRFLARHRPQLLLLIETELWPNLLHGCRQRHCPVLLANARLSERSFRGYARLGQFGRRLLSCVSHVACQTQDDASRFAALGVPADRLSVCGNIKFDLDVGGSLPGRIQALLAEWHCAGRFIFAAASTHAGEDEAVLRAFAALRRQVPDALLLLVPRHPERFEAVHGLCTAAGWQTCRRSLGESPGADTAVLLGDTVGELLLLLGAADVAFVGGSLVPRGGHNLLEPAALGVPVLSGESLFNFTAVRDLLLASGALALVEDAEDLGKVLCELARDPARRQAMGNAGSLAVAGNRGARAQIEAQVRRLLPPR</sequence>
<keyword evidence="6 12" id="KW-0808">Transferase</keyword>
<dbReference type="UniPathway" id="UPA00958"/>
<comment type="pathway">
    <text evidence="2 12">Bacterial outer membrane biogenesis; LPS core biosynthesis.</text>
</comment>
<comment type="function">
    <text evidence="12">Involved in lipopolysaccharide (LPS) biosynthesis. Catalyzes the transfer of 3-deoxy-D-manno-octulosonate (Kdo) residue(s) from CMP-Kdo to lipid IV(A), the tetraacyldisaccharide-1,4'-bisphosphate precursor of lipid A.</text>
</comment>